<dbReference type="InterPro" id="IPR011701">
    <property type="entry name" value="MFS"/>
</dbReference>
<dbReference type="SUPFAM" id="SSF103473">
    <property type="entry name" value="MFS general substrate transporter"/>
    <property type="match status" value="1"/>
</dbReference>
<keyword evidence="4 6" id="KW-0472">Membrane</keyword>
<feature type="region of interest" description="Disordered" evidence="5">
    <location>
        <begin position="580"/>
        <end position="610"/>
    </location>
</feature>
<dbReference type="Pfam" id="PF07690">
    <property type="entry name" value="MFS_1"/>
    <property type="match status" value="1"/>
</dbReference>
<feature type="transmembrane region" description="Helical" evidence="6">
    <location>
        <begin position="80"/>
        <end position="106"/>
    </location>
</feature>
<keyword evidence="2 6" id="KW-0812">Transmembrane</keyword>
<evidence type="ECO:0000259" key="7">
    <source>
        <dbReference type="PROSITE" id="PS50850"/>
    </source>
</evidence>
<feature type="region of interest" description="Disordered" evidence="5">
    <location>
        <begin position="1"/>
        <end position="21"/>
    </location>
</feature>
<evidence type="ECO:0000256" key="1">
    <source>
        <dbReference type="ARBA" id="ARBA00004141"/>
    </source>
</evidence>
<feature type="transmembrane region" description="Helical" evidence="6">
    <location>
        <begin position="266"/>
        <end position="287"/>
    </location>
</feature>
<dbReference type="PANTHER" id="PTHR23501:SF87">
    <property type="entry name" value="SIDEROPHORE IRON TRANSPORTER 2"/>
    <property type="match status" value="1"/>
</dbReference>
<organism evidence="8 9">
    <name type="scientific">Lepraria finkii</name>
    <dbReference type="NCBI Taxonomy" id="1340010"/>
    <lineage>
        <taxon>Eukaryota</taxon>
        <taxon>Fungi</taxon>
        <taxon>Dikarya</taxon>
        <taxon>Ascomycota</taxon>
        <taxon>Pezizomycotina</taxon>
        <taxon>Lecanoromycetes</taxon>
        <taxon>OSLEUM clade</taxon>
        <taxon>Lecanoromycetidae</taxon>
        <taxon>Lecanorales</taxon>
        <taxon>Lecanorineae</taxon>
        <taxon>Stereocaulaceae</taxon>
        <taxon>Lepraria</taxon>
    </lineage>
</organism>
<feature type="transmembrane region" description="Helical" evidence="6">
    <location>
        <begin position="49"/>
        <end position="68"/>
    </location>
</feature>
<evidence type="ECO:0000313" key="8">
    <source>
        <dbReference type="EMBL" id="KAL2052436.1"/>
    </source>
</evidence>
<dbReference type="EMBL" id="JBHFEH010000027">
    <property type="protein sequence ID" value="KAL2052436.1"/>
    <property type="molecule type" value="Genomic_DNA"/>
</dbReference>
<dbReference type="PANTHER" id="PTHR23501">
    <property type="entry name" value="MAJOR FACILITATOR SUPERFAMILY"/>
    <property type="match status" value="1"/>
</dbReference>
<feature type="transmembrane region" description="Helical" evidence="6">
    <location>
        <begin position="336"/>
        <end position="356"/>
    </location>
</feature>
<gene>
    <name evidence="8" type="ORF">ABVK25_007308</name>
</gene>
<evidence type="ECO:0000256" key="3">
    <source>
        <dbReference type="ARBA" id="ARBA00022989"/>
    </source>
</evidence>
<feature type="domain" description="Major facilitator superfamily (MFS) profile" evidence="7">
    <location>
        <begin position="53"/>
        <end position="566"/>
    </location>
</feature>
<reference evidence="8 9" key="1">
    <citation type="submission" date="2024-09" db="EMBL/GenBank/DDBJ databases">
        <title>Rethinking Asexuality: The Enigmatic Case of Functional Sexual Genes in Lepraria (Stereocaulaceae).</title>
        <authorList>
            <person name="Doellman M."/>
            <person name="Sun Y."/>
            <person name="Barcenas-Pena A."/>
            <person name="Lumbsch H.T."/>
            <person name="Grewe F."/>
        </authorList>
    </citation>
    <scope>NUCLEOTIDE SEQUENCE [LARGE SCALE GENOMIC DNA]</scope>
    <source>
        <strain evidence="8 9">Grewe 0041</strain>
    </source>
</reference>
<evidence type="ECO:0000256" key="4">
    <source>
        <dbReference type="ARBA" id="ARBA00023136"/>
    </source>
</evidence>
<feature type="transmembrane region" description="Helical" evidence="6">
    <location>
        <begin position="212"/>
        <end position="232"/>
    </location>
</feature>
<feature type="transmembrane region" description="Helical" evidence="6">
    <location>
        <begin position="543"/>
        <end position="562"/>
    </location>
</feature>
<evidence type="ECO:0000313" key="9">
    <source>
        <dbReference type="Proteomes" id="UP001590951"/>
    </source>
</evidence>
<dbReference type="InterPro" id="IPR036259">
    <property type="entry name" value="MFS_trans_sf"/>
</dbReference>
<feature type="transmembrane region" description="Helical" evidence="6">
    <location>
        <begin position="151"/>
        <end position="169"/>
    </location>
</feature>
<dbReference type="Gene3D" id="1.20.1250.20">
    <property type="entry name" value="MFS general substrate transporter like domains"/>
    <property type="match status" value="2"/>
</dbReference>
<feature type="transmembrane region" description="Helical" evidence="6">
    <location>
        <begin position="376"/>
        <end position="395"/>
    </location>
</feature>
<comment type="subcellular location">
    <subcellularLocation>
        <location evidence="1">Membrane</location>
        <topology evidence="1">Multi-pass membrane protein</topology>
    </subcellularLocation>
</comment>
<keyword evidence="9" id="KW-1185">Reference proteome</keyword>
<evidence type="ECO:0000256" key="5">
    <source>
        <dbReference type="SAM" id="MobiDB-lite"/>
    </source>
</evidence>
<dbReference type="InterPro" id="IPR020846">
    <property type="entry name" value="MFS_dom"/>
</dbReference>
<feature type="transmembrane region" description="Helical" evidence="6">
    <location>
        <begin position="402"/>
        <end position="421"/>
    </location>
</feature>
<sequence length="610" mass="66068">MAEVAGGQIPPHHHNKDQLAVEHDHDRDLFSSDETQTGVKNIEAVSQTWTQWSLIAAYLGIFLVAFCTSLEGQTTINLTVYATSAFAEHSLVATVLVVQGVVNAVIKPPMAKIANVFGRLEAFCISVFIYVVGYIQMAGSNNVKTFASAQIFYSAGSTGLQILIQIFIADTSDLLNRALFSSLPDVPFLITVWAGPPIANSLLAHATWRWGYGLWSIVLPAAFMPLALSLLLNTRKAAKQGLLPHSPWKGKSVLGGLKNLWYELDIMGLLLLSAAISLILISLTLAATAKSHWHNASIIAMIVIGCVCLLIFPVWESVHKLAPRPFLSLHLLTNRNVLAGCAIGFFYFTVFYPSIYPYFSSYLQVVQGDSVTAAGHITQTFTFTSTVSAICISLVIKYTRRYKYYITLGACIYLLGVGLMIKYRSESSSTSQVVGTQIIMGIGGGMINVPSQLGVQASVPHTDVAAATAIFLTIVEIGGAVGNAVSGAVWTANLQSKLVKYLPPDAQADAALIFGNLTLAKSYMGGTPERAAINRSYQETMDILLIIAACLAVPLIPLSLIMRNYKLDTMDQKVRGKVIGNERPLDEGGPEVGRQQGDTTKRGFLGRFRR</sequence>
<dbReference type="PROSITE" id="PS50850">
    <property type="entry name" value="MFS"/>
    <property type="match status" value="1"/>
</dbReference>
<feature type="transmembrane region" description="Helical" evidence="6">
    <location>
        <begin position="293"/>
        <end position="315"/>
    </location>
</feature>
<dbReference type="Proteomes" id="UP001590951">
    <property type="component" value="Unassembled WGS sequence"/>
</dbReference>
<evidence type="ECO:0000256" key="6">
    <source>
        <dbReference type="SAM" id="Phobius"/>
    </source>
</evidence>
<name>A0ABR4B3F3_9LECA</name>
<accession>A0ABR4B3F3</accession>
<proteinExistence type="predicted"/>
<keyword evidence="3 6" id="KW-1133">Transmembrane helix</keyword>
<comment type="caution">
    <text evidence="8">The sequence shown here is derived from an EMBL/GenBank/DDBJ whole genome shotgun (WGS) entry which is preliminary data.</text>
</comment>
<feature type="transmembrane region" description="Helical" evidence="6">
    <location>
        <begin position="118"/>
        <end position="139"/>
    </location>
</feature>
<evidence type="ECO:0000256" key="2">
    <source>
        <dbReference type="ARBA" id="ARBA00022692"/>
    </source>
</evidence>
<protein>
    <recommendedName>
        <fullName evidence="7">Major facilitator superfamily (MFS) profile domain-containing protein</fullName>
    </recommendedName>
</protein>